<dbReference type="GO" id="GO:0016787">
    <property type="term" value="F:hydrolase activity"/>
    <property type="evidence" value="ECO:0007669"/>
    <property type="project" value="UniProtKB-KW"/>
</dbReference>
<dbReference type="InterPro" id="IPR018575">
    <property type="entry name" value="Restrct_endonuc_II_Eco29kI"/>
</dbReference>
<comment type="caution">
    <text evidence="1">The sequence shown here is derived from an EMBL/GenBank/DDBJ whole genome shotgun (WGS) entry which is preliminary data.</text>
</comment>
<keyword evidence="1" id="KW-0540">Nuclease</keyword>
<evidence type="ECO:0000313" key="1">
    <source>
        <dbReference type="EMBL" id="MEW6954999.1"/>
    </source>
</evidence>
<evidence type="ECO:0000313" key="2">
    <source>
        <dbReference type="Proteomes" id="UP001555100"/>
    </source>
</evidence>
<keyword evidence="1" id="KW-0378">Hydrolase</keyword>
<accession>A0ABV3ND22</accession>
<keyword evidence="2" id="KW-1185">Reference proteome</keyword>
<dbReference type="RefSeq" id="WP_258485831.1">
    <property type="nucleotide sequence ID" value="NZ_CP097247.1"/>
</dbReference>
<dbReference type="Pfam" id="PF09517">
    <property type="entry name" value="RE_Eco29kI"/>
    <property type="match status" value="1"/>
</dbReference>
<proteinExistence type="predicted"/>
<dbReference type="EMBL" id="JBAGNM010000008">
    <property type="protein sequence ID" value="MEW6954999.1"/>
    <property type="molecule type" value="Genomic_DNA"/>
</dbReference>
<keyword evidence="1" id="KW-0255">Endonuclease</keyword>
<dbReference type="GO" id="GO:0004519">
    <property type="term" value="F:endonuclease activity"/>
    <property type="evidence" value="ECO:0007669"/>
    <property type="project" value="UniProtKB-KW"/>
</dbReference>
<reference evidence="1 2" key="1">
    <citation type="submission" date="2024-01" db="EMBL/GenBank/DDBJ databases">
        <title>Genomic analysis and antimicrobial resistance profiles of Trueperella pyogenes isolated from domestic and wild animals.</title>
        <authorList>
            <person name="Magossi G."/>
            <person name="Gzyl K.E."/>
            <person name="Holman D.B."/>
            <person name="Amat S."/>
        </authorList>
    </citation>
    <scope>NUCLEOTIDE SEQUENCE [LARGE SCALE GENOMIC DNA]</scope>
    <source>
        <strain evidence="1 2">1494</strain>
    </source>
</reference>
<organism evidence="1 2">
    <name type="scientific">Trueperella pyogenes</name>
    <dbReference type="NCBI Taxonomy" id="1661"/>
    <lineage>
        <taxon>Bacteria</taxon>
        <taxon>Bacillati</taxon>
        <taxon>Actinomycetota</taxon>
        <taxon>Actinomycetes</taxon>
        <taxon>Actinomycetales</taxon>
        <taxon>Actinomycetaceae</taxon>
        <taxon>Trueperella</taxon>
    </lineage>
</organism>
<name>A0ABV3ND22_9ACTO</name>
<dbReference type="Proteomes" id="UP001555100">
    <property type="component" value="Unassembled WGS sequence"/>
</dbReference>
<dbReference type="EC" id="3.1.21.-" evidence="1"/>
<protein>
    <submittedName>
        <fullName evidence="1">Eco29kI family restriction endonuclease</fullName>
        <ecNumber evidence="1">3.1.21.-</ecNumber>
    </submittedName>
</protein>
<sequence length="203" mass="22701">MIDYFDPLSYENLGASIARALEERPVVPLDSLGKFDGAGIYALYYTGPYPAYQLLAERNRAESGSWAIYIGKAEAENARKGDPNQAHNSVGPKLYNRINDHLASIQAATNLDVKDFQIRALTITPTWISLAEVVAIRIHHPVWNAVIDGLGNHDPGSGRYKGMKPRWDTLHPGRVWADRLQLRNESAQDIQQDAINFLSLHRP</sequence>
<gene>
    <name evidence="1" type="ORF">V3M73_08195</name>
</gene>